<evidence type="ECO:0000256" key="7">
    <source>
        <dbReference type="SAM" id="Phobius"/>
    </source>
</evidence>
<sequence length="365" mass="37361">MPAATATCSGARPPRNSGDTSPGTGTGSPTGCCAPAATPPRIVRPPARPPPCSGSAAVSGKPLTVRRAGRWIGSLIAVAGLAFVLRELLRSWDDVRSSLSGATPVPLVAAVLVGAGGMLLVGLGWRRCLAVLGVRRSVVDTLYRYYVGQLGKYVPGGIWPVVGRGEMARRGGVPGAAAYASTVLSMVVTYLAALLTAVVALLLDVVDAGTTAGDWWLVLLVLPVGVLGLHPRVVNGVLRLGRRVSGRKLDVPVPRWPESVVLVLWHVPAWVAIGMSTWLVAVSLAPVAPDPRNLVFAAVVSWFVGFVVVGSPGGIGVREAVFVALAASLSSAGVAAAVALTVRVLFIVVDVVSAAVVGGVVRGRA</sequence>
<evidence type="ECO:0000256" key="1">
    <source>
        <dbReference type="ARBA" id="ARBA00004651"/>
    </source>
</evidence>
<reference evidence="8 9" key="1">
    <citation type="submission" date="2018-06" db="EMBL/GenBank/DDBJ databases">
        <title>Phytoactinopolyspora halophila sp. nov., a novel halophilic actinomycete isolated from a saline soil in China.</title>
        <authorList>
            <person name="Tang S.-K."/>
        </authorList>
    </citation>
    <scope>NUCLEOTIDE SEQUENCE [LARGE SCALE GENOMIC DNA]</scope>
    <source>
        <strain evidence="8 9">YIM 96934</strain>
    </source>
</reference>
<protein>
    <submittedName>
        <fullName evidence="8">Uncharacterized protein</fullName>
    </submittedName>
</protein>
<dbReference type="InterPro" id="IPR022791">
    <property type="entry name" value="L-PG_synthase/AglD"/>
</dbReference>
<keyword evidence="5 7" id="KW-0472">Membrane</keyword>
<feature type="transmembrane region" description="Helical" evidence="7">
    <location>
        <begin position="259"/>
        <end position="282"/>
    </location>
</feature>
<evidence type="ECO:0000313" key="8">
    <source>
        <dbReference type="EMBL" id="RAW15352.1"/>
    </source>
</evidence>
<organism evidence="8 9">
    <name type="scientific">Phytoactinopolyspora halophila</name>
    <dbReference type="NCBI Taxonomy" id="1981511"/>
    <lineage>
        <taxon>Bacteria</taxon>
        <taxon>Bacillati</taxon>
        <taxon>Actinomycetota</taxon>
        <taxon>Actinomycetes</taxon>
        <taxon>Jiangellales</taxon>
        <taxon>Jiangellaceae</taxon>
        <taxon>Phytoactinopolyspora</taxon>
    </lineage>
</organism>
<comment type="caution">
    <text evidence="8">The sequence shown here is derived from an EMBL/GenBank/DDBJ whole genome shotgun (WGS) entry which is preliminary data.</text>
</comment>
<comment type="subcellular location">
    <subcellularLocation>
        <location evidence="1">Cell membrane</location>
        <topology evidence="1">Multi-pass membrane protein</topology>
    </subcellularLocation>
</comment>
<dbReference type="Pfam" id="PF03706">
    <property type="entry name" value="LPG_synthase_TM"/>
    <property type="match status" value="1"/>
</dbReference>
<gene>
    <name evidence="8" type="ORF">DPM12_08845</name>
</gene>
<feature type="transmembrane region" description="Helical" evidence="7">
    <location>
        <begin position="105"/>
        <end position="125"/>
    </location>
</feature>
<feature type="region of interest" description="Disordered" evidence="6">
    <location>
        <begin position="1"/>
        <end position="59"/>
    </location>
</feature>
<feature type="transmembrane region" description="Helical" evidence="7">
    <location>
        <begin position="344"/>
        <end position="361"/>
    </location>
</feature>
<evidence type="ECO:0000313" key="9">
    <source>
        <dbReference type="Proteomes" id="UP000250462"/>
    </source>
</evidence>
<feature type="transmembrane region" description="Helical" evidence="7">
    <location>
        <begin position="176"/>
        <end position="203"/>
    </location>
</feature>
<keyword evidence="4 7" id="KW-1133">Transmembrane helix</keyword>
<dbReference type="EMBL" id="QMIG01000006">
    <property type="protein sequence ID" value="RAW15352.1"/>
    <property type="molecule type" value="Genomic_DNA"/>
</dbReference>
<feature type="transmembrane region" description="Helical" evidence="7">
    <location>
        <begin position="215"/>
        <end position="238"/>
    </location>
</feature>
<feature type="transmembrane region" description="Helical" evidence="7">
    <location>
        <begin position="320"/>
        <end position="338"/>
    </location>
</feature>
<keyword evidence="2" id="KW-1003">Cell membrane</keyword>
<evidence type="ECO:0000256" key="5">
    <source>
        <dbReference type="ARBA" id="ARBA00023136"/>
    </source>
</evidence>
<keyword evidence="9" id="KW-1185">Reference proteome</keyword>
<keyword evidence="3 7" id="KW-0812">Transmembrane</keyword>
<dbReference type="Proteomes" id="UP000250462">
    <property type="component" value="Unassembled WGS sequence"/>
</dbReference>
<proteinExistence type="predicted"/>
<evidence type="ECO:0000256" key="3">
    <source>
        <dbReference type="ARBA" id="ARBA00022692"/>
    </source>
</evidence>
<feature type="transmembrane region" description="Helical" evidence="7">
    <location>
        <begin position="294"/>
        <end position="313"/>
    </location>
</feature>
<evidence type="ECO:0000256" key="6">
    <source>
        <dbReference type="SAM" id="MobiDB-lite"/>
    </source>
</evidence>
<dbReference type="GO" id="GO:0005886">
    <property type="term" value="C:plasma membrane"/>
    <property type="evidence" value="ECO:0007669"/>
    <property type="project" value="UniProtKB-SubCell"/>
</dbReference>
<evidence type="ECO:0000256" key="2">
    <source>
        <dbReference type="ARBA" id="ARBA00022475"/>
    </source>
</evidence>
<name>A0A329QVL8_9ACTN</name>
<accession>A0A329QVL8</accession>
<feature type="compositionally biased region" description="Pro residues" evidence="6">
    <location>
        <begin position="42"/>
        <end position="52"/>
    </location>
</feature>
<feature type="transmembrane region" description="Helical" evidence="7">
    <location>
        <begin position="68"/>
        <end position="85"/>
    </location>
</feature>
<dbReference type="AlphaFoldDB" id="A0A329QVL8"/>
<feature type="compositionally biased region" description="Low complexity" evidence="6">
    <location>
        <begin position="20"/>
        <end position="41"/>
    </location>
</feature>
<evidence type="ECO:0000256" key="4">
    <source>
        <dbReference type="ARBA" id="ARBA00022989"/>
    </source>
</evidence>